<evidence type="ECO:0000313" key="3">
    <source>
        <dbReference type="Proteomes" id="UP001066276"/>
    </source>
</evidence>
<accession>A0AAV7TS57</accession>
<dbReference type="Proteomes" id="UP001066276">
    <property type="component" value="Chromosome 3_2"/>
</dbReference>
<feature type="signal peptide" evidence="1">
    <location>
        <begin position="1"/>
        <end position="16"/>
    </location>
</feature>
<protein>
    <recommendedName>
        <fullName evidence="4">Secreted protein</fullName>
    </recommendedName>
</protein>
<feature type="chain" id="PRO_5043888390" description="Secreted protein" evidence="1">
    <location>
        <begin position="17"/>
        <end position="88"/>
    </location>
</feature>
<dbReference type="EMBL" id="JANPWB010000006">
    <property type="protein sequence ID" value="KAJ1179263.1"/>
    <property type="molecule type" value="Genomic_DNA"/>
</dbReference>
<sequence length="88" mass="9535">MLTALVSVASWSTALPAPSMKAASRAVQGYSRQAHIPQILISAGGGHDFHQKGSLGGRLSSVWDITCPMFVALAFCYKNNRHKKHTRI</sequence>
<organism evidence="2 3">
    <name type="scientific">Pleurodeles waltl</name>
    <name type="common">Iberian ribbed newt</name>
    <dbReference type="NCBI Taxonomy" id="8319"/>
    <lineage>
        <taxon>Eukaryota</taxon>
        <taxon>Metazoa</taxon>
        <taxon>Chordata</taxon>
        <taxon>Craniata</taxon>
        <taxon>Vertebrata</taxon>
        <taxon>Euteleostomi</taxon>
        <taxon>Amphibia</taxon>
        <taxon>Batrachia</taxon>
        <taxon>Caudata</taxon>
        <taxon>Salamandroidea</taxon>
        <taxon>Salamandridae</taxon>
        <taxon>Pleurodelinae</taxon>
        <taxon>Pleurodeles</taxon>
    </lineage>
</organism>
<evidence type="ECO:0000256" key="1">
    <source>
        <dbReference type="SAM" id="SignalP"/>
    </source>
</evidence>
<dbReference type="AlphaFoldDB" id="A0AAV7TS57"/>
<proteinExistence type="predicted"/>
<comment type="caution">
    <text evidence="2">The sequence shown here is derived from an EMBL/GenBank/DDBJ whole genome shotgun (WGS) entry which is preliminary data.</text>
</comment>
<keyword evidence="1" id="KW-0732">Signal</keyword>
<gene>
    <name evidence="2" type="ORF">NDU88_004497</name>
</gene>
<evidence type="ECO:0000313" key="2">
    <source>
        <dbReference type="EMBL" id="KAJ1179263.1"/>
    </source>
</evidence>
<name>A0AAV7TS57_PLEWA</name>
<keyword evidence="3" id="KW-1185">Reference proteome</keyword>
<reference evidence="2" key="1">
    <citation type="journal article" date="2022" name="bioRxiv">
        <title>Sequencing and chromosome-scale assembly of the giantPleurodeles waltlgenome.</title>
        <authorList>
            <person name="Brown T."/>
            <person name="Elewa A."/>
            <person name="Iarovenko S."/>
            <person name="Subramanian E."/>
            <person name="Araus A.J."/>
            <person name="Petzold A."/>
            <person name="Susuki M."/>
            <person name="Suzuki K.-i.T."/>
            <person name="Hayashi T."/>
            <person name="Toyoda A."/>
            <person name="Oliveira C."/>
            <person name="Osipova E."/>
            <person name="Leigh N.D."/>
            <person name="Simon A."/>
            <person name="Yun M.H."/>
        </authorList>
    </citation>
    <scope>NUCLEOTIDE SEQUENCE</scope>
    <source>
        <strain evidence="2">20211129_DDA</strain>
        <tissue evidence="2">Liver</tissue>
    </source>
</reference>
<evidence type="ECO:0008006" key="4">
    <source>
        <dbReference type="Google" id="ProtNLM"/>
    </source>
</evidence>